<evidence type="ECO:0000313" key="3">
    <source>
        <dbReference type="EMBL" id="KAK3909611.1"/>
    </source>
</evidence>
<evidence type="ECO:0000259" key="2">
    <source>
        <dbReference type="PROSITE" id="PS50994"/>
    </source>
</evidence>
<dbReference type="InterPro" id="IPR012337">
    <property type="entry name" value="RNaseH-like_sf"/>
</dbReference>
<evidence type="ECO:0000256" key="1">
    <source>
        <dbReference type="ARBA" id="ARBA00012493"/>
    </source>
</evidence>
<dbReference type="GO" id="GO:0042575">
    <property type="term" value="C:DNA polymerase complex"/>
    <property type="evidence" value="ECO:0007669"/>
    <property type="project" value="UniProtKB-ARBA"/>
</dbReference>
<keyword evidence="4" id="KW-1185">Reference proteome</keyword>
<name>A0AAE1GUI7_9NEOP</name>
<dbReference type="EC" id="2.7.7.49" evidence="1"/>
<dbReference type="InterPro" id="IPR036397">
    <property type="entry name" value="RNaseH_sf"/>
</dbReference>
<dbReference type="SUPFAM" id="SSF56672">
    <property type="entry name" value="DNA/RNA polymerases"/>
    <property type="match status" value="1"/>
</dbReference>
<comment type="caution">
    <text evidence="3">The sequence shown here is derived from an EMBL/GenBank/DDBJ whole genome shotgun (WGS) entry which is preliminary data.</text>
</comment>
<dbReference type="SUPFAM" id="SSF53098">
    <property type="entry name" value="Ribonuclease H-like"/>
    <property type="match status" value="1"/>
</dbReference>
<dbReference type="Pfam" id="PF17921">
    <property type="entry name" value="Integrase_H2C2"/>
    <property type="match status" value="1"/>
</dbReference>
<dbReference type="Pfam" id="PF00078">
    <property type="entry name" value="RVT_1"/>
    <property type="match status" value="1"/>
</dbReference>
<dbReference type="FunFam" id="1.10.340.70:FF:000001">
    <property type="entry name" value="Retrovirus-related Pol polyprotein from transposon gypsy-like Protein"/>
    <property type="match status" value="1"/>
</dbReference>
<gene>
    <name evidence="3" type="ORF">KUF71_003967</name>
</gene>
<evidence type="ECO:0000313" key="4">
    <source>
        <dbReference type="Proteomes" id="UP001219518"/>
    </source>
</evidence>
<dbReference type="InterPro" id="IPR043502">
    <property type="entry name" value="DNA/RNA_pol_sf"/>
</dbReference>
<reference evidence="3" key="2">
    <citation type="journal article" date="2023" name="BMC Genomics">
        <title>Pest status, molecular evolution, and epigenetic factors derived from the genome assembly of Frankliniella fusca, a thysanopteran phytovirus vector.</title>
        <authorList>
            <person name="Catto M.A."/>
            <person name="Labadie P.E."/>
            <person name="Jacobson A.L."/>
            <person name="Kennedy G.G."/>
            <person name="Srinivasan R."/>
            <person name="Hunt B.G."/>
        </authorList>
    </citation>
    <scope>NUCLEOTIDE SEQUENCE</scope>
    <source>
        <strain evidence="3">PL_HMW_Pooled</strain>
    </source>
</reference>
<dbReference type="InterPro" id="IPR001584">
    <property type="entry name" value="Integrase_cat-core"/>
</dbReference>
<sequence length="445" mass="51584">MYHAFDLAHGYHNLEIHPEDQVKTAIILPEGLGLAHRQFEFTRLSFGLSAAPGAFQYIADRIITPAKEKNAQNDLGDTVSVYLDDICIGGDNVTQMMQRLEALPCEDCKKCDRLEDRDKEDMVCACQTQEQCHNCSTCIAMERSKIRISESTVDVNWTKVILDGVTEEEMHKAQVLDENLMPIIVAVQERRRPDYQEIAGCGPKTRTLWYQFNSLVIHRKLLYRRFEHPTGQKEKEELQLIVPSKYVKSTVKAYHEQLGSGNHFGVSKTLAYLKRFFWWPNMFNDVYEIIADEIAQALITHVFSIFGAPQSILTDQGKAFDSLLFQEIMELYLIKKYRTTAFHPAANGKAERWIKTLKQHLMILIQNDRLDWPKYLPFIAQAYRSLPHSSHKFSPYEVMFGAPMRTPLDLDRGEPPRQEEMHKMYPVWVRRTMQDIHETVAHMSK</sequence>
<dbReference type="InterPro" id="IPR041588">
    <property type="entry name" value="Integrase_H2C2"/>
</dbReference>
<accession>A0AAE1GUI7</accession>
<protein>
    <recommendedName>
        <fullName evidence="1">RNA-directed DNA polymerase</fullName>
        <ecNumber evidence="1">2.7.7.49</ecNumber>
    </recommendedName>
</protein>
<dbReference type="Gene3D" id="1.10.340.70">
    <property type="match status" value="1"/>
</dbReference>
<dbReference type="Gene3D" id="3.10.10.10">
    <property type="entry name" value="HIV Type 1 Reverse Transcriptase, subunit A, domain 1"/>
    <property type="match status" value="1"/>
</dbReference>
<dbReference type="AlphaFoldDB" id="A0AAE1GUI7"/>
<dbReference type="InterPro" id="IPR043128">
    <property type="entry name" value="Rev_trsase/Diguanyl_cyclase"/>
</dbReference>
<dbReference type="InterPro" id="IPR000477">
    <property type="entry name" value="RT_dom"/>
</dbReference>
<dbReference type="InterPro" id="IPR050951">
    <property type="entry name" value="Retrovirus_Pol_polyprotein"/>
</dbReference>
<dbReference type="Gene3D" id="3.30.70.270">
    <property type="match status" value="1"/>
</dbReference>
<dbReference type="Proteomes" id="UP001219518">
    <property type="component" value="Unassembled WGS sequence"/>
</dbReference>
<dbReference type="Gene3D" id="3.30.420.10">
    <property type="entry name" value="Ribonuclease H-like superfamily/Ribonuclease H"/>
    <property type="match status" value="1"/>
</dbReference>
<reference evidence="3" key="1">
    <citation type="submission" date="2021-07" db="EMBL/GenBank/DDBJ databases">
        <authorList>
            <person name="Catto M.A."/>
            <person name="Jacobson A."/>
            <person name="Kennedy G."/>
            <person name="Labadie P."/>
            <person name="Hunt B.G."/>
            <person name="Srinivasan R."/>
        </authorList>
    </citation>
    <scope>NUCLEOTIDE SEQUENCE</scope>
    <source>
        <strain evidence="3">PL_HMW_Pooled</strain>
        <tissue evidence="3">Head</tissue>
    </source>
</reference>
<dbReference type="PANTHER" id="PTHR37984">
    <property type="entry name" value="PROTEIN CBG26694"/>
    <property type="match status" value="1"/>
</dbReference>
<dbReference type="GO" id="GO:0015074">
    <property type="term" value="P:DNA integration"/>
    <property type="evidence" value="ECO:0007669"/>
    <property type="project" value="InterPro"/>
</dbReference>
<dbReference type="GO" id="GO:0003676">
    <property type="term" value="F:nucleic acid binding"/>
    <property type="evidence" value="ECO:0007669"/>
    <property type="project" value="InterPro"/>
</dbReference>
<dbReference type="EMBL" id="JAHWGI010000107">
    <property type="protein sequence ID" value="KAK3909611.1"/>
    <property type="molecule type" value="Genomic_DNA"/>
</dbReference>
<proteinExistence type="predicted"/>
<organism evidence="3 4">
    <name type="scientific">Frankliniella fusca</name>
    <dbReference type="NCBI Taxonomy" id="407009"/>
    <lineage>
        <taxon>Eukaryota</taxon>
        <taxon>Metazoa</taxon>
        <taxon>Ecdysozoa</taxon>
        <taxon>Arthropoda</taxon>
        <taxon>Hexapoda</taxon>
        <taxon>Insecta</taxon>
        <taxon>Pterygota</taxon>
        <taxon>Neoptera</taxon>
        <taxon>Paraneoptera</taxon>
        <taxon>Thysanoptera</taxon>
        <taxon>Terebrantia</taxon>
        <taxon>Thripoidea</taxon>
        <taxon>Thripidae</taxon>
        <taxon>Frankliniella</taxon>
    </lineage>
</organism>
<dbReference type="PROSITE" id="PS50994">
    <property type="entry name" value="INTEGRASE"/>
    <property type="match status" value="1"/>
</dbReference>
<dbReference type="GO" id="GO:0003964">
    <property type="term" value="F:RNA-directed DNA polymerase activity"/>
    <property type="evidence" value="ECO:0007669"/>
    <property type="project" value="UniProtKB-EC"/>
</dbReference>
<dbReference type="PANTHER" id="PTHR37984:SF15">
    <property type="entry name" value="INTEGRASE CATALYTIC DOMAIN-CONTAINING PROTEIN"/>
    <property type="match status" value="1"/>
</dbReference>
<feature type="domain" description="Integrase catalytic" evidence="2">
    <location>
        <begin position="239"/>
        <end position="403"/>
    </location>
</feature>